<dbReference type="HOGENOM" id="CLU_1004900_0_0_1"/>
<evidence type="ECO:0000313" key="3">
    <source>
        <dbReference type="Proteomes" id="UP000027222"/>
    </source>
</evidence>
<sequence>MAASDDRHRPRNLTTLESLLVEETPPHPAVSGSQAFSDTDNSFRRTNPPKCSTDIHQNSQQSVKKCQLSETNSKPEGLLLDNHDLSTGQKTVVRGIQNCQGGLFNMPRRSSRIMAPKLLLGIPMFGQSTHAGKREIPILPEKAKRLLVTLGEHSGGPVNTVTEEDRPALDSKTQRGIKMSRMYCTEEERKAKMEVLKKSGLILGYEKYKVDCICGGSIELNKRRGGGGFQAWNLIKHQKKCKCVKAELRIRGISKREVQRSITMEHAKVLCPRASKN</sequence>
<dbReference type="Proteomes" id="UP000027222">
    <property type="component" value="Unassembled WGS sequence"/>
</dbReference>
<proteinExistence type="predicted"/>
<evidence type="ECO:0000256" key="1">
    <source>
        <dbReference type="SAM" id="MobiDB-lite"/>
    </source>
</evidence>
<evidence type="ECO:0000313" key="2">
    <source>
        <dbReference type="EMBL" id="KDR69566.1"/>
    </source>
</evidence>
<protein>
    <submittedName>
        <fullName evidence="2">Uncharacterized protein</fullName>
    </submittedName>
</protein>
<reference evidence="3" key="1">
    <citation type="journal article" date="2014" name="Proc. Natl. Acad. Sci. U.S.A.">
        <title>Extensive sampling of basidiomycete genomes demonstrates inadequacy of the white-rot/brown-rot paradigm for wood decay fungi.</title>
        <authorList>
            <person name="Riley R."/>
            <person name="Salamov A.A."/>
            <person name="Brown D.W."/>
            <person name="Nagy L.G."/>
            <person name="Floudas D."/>
            <person name="Held B.W."/>
            <person name="Levasseur A."/>
            <person name="Lombard V."/>
            <person name="Morin E."/>
            <person name="Otillar R."/>
            <person name="Lindquist E.A."/>
            <person name="Sun H."/>
            <person name="LaButti K.M."/>
            <person name="Schmutz J."/>
            <person name="Jabbour D."/>
            <person name="Luo H."/>
            <person name="Baker S.E."/>
            <person name="Pisabarro A.G."/>
            <person name="Walton J.D."/>
            <person name="Blanchette R.A."/>
            <person name="Henrissat B."/>
            <person name="Martin F."/>
            <person name="Cullen D."/>
            <person name="Hibbett D.S."/>
            <person name="Grigoriev I.V."/>
        </authorList>
    </citation>
    <scope>NUCLEOTIDE SEQUENCE [LARGE SCALE GENOMIC DNA]</scope>
    <source>
        <strain evidence="3">CBS 339.88</strain>
    </source>
</reference>
<organism evidence="2 3">
    <name type="scientific">Galerina marginata (strain CBS 339.88)</name>
    <dbReference type="NCBI Taxonomy" id="685588"/>
    <lineage>
        <taxon>Eukaryota</taxon>
        <taxon>Fungi</taxon>
        <taxon>Dikarya</taxon>
        <taxon>Basidiomycota</taxon>
        <taxon>Agaricomycotina</taxon>
        <taxon>Agaricomycetes</taxon>
        <taxon>Agaricomycetidae</taxon>
        <taxon>Agaricales</taxon>
        <taxon>Agaricineae</taxon>
        <taxon>Strophariaceae</taxon>
        <taxon>Galerina</taxon>
    </lineage>
</organism>
<dbReference type="AlphaFoldDB" id="A0A067SF91"/>
<gene>
    <name evidence="2" type="ORF">GALMADRAFT_214980</name>
</gene>
<accession>A0A067SF91</accession>
<keyword evidence="3" id="KW-1185">Reference proteome</keyword>
<dbReference type="EMBL" id="KL142401">
    <property type="protein sequence ID" value="KDR69566.1"/>
    <property type="molecule type" value="Genomic_DNA"/>
</dbReference>
<name>A0A067SF91_GALM3</name>
<feature type="region of interest" description="Disordered" evidence="1">
    <location>
        <begin position="18"/>
        <end position="60"/>
    </location>
</feature>
<feature type="compositionally biased region" description="Polar residues" evidence="1">
    <location>
        <begin position="31"/>
        <end position="40"/>
    </location>
</feature>